<feature type="compositionally biased region" description="Basic and acidic residues" evidence="1">
    <location>
        <begin position="91"/>
        <end position="104"/>
    </location>
</feature>
<dbReference type="Gramene" id="EME31197">
    <property type="protein sequence ID" value="EME31197"/>
    <property type="gene ID" value="Gasu_14440"/>
</dbReference>
<evidence type="ECO:0000313" key="4">
    <source>
        <dbReference type="Proteomes" id="UP000030680"/>
    </source>
</evidence>
<evidence type="ECO:0000256" key="1">
    <source>
        <dbReference type="SAM" id="MobiDB-lite"/>
    </source>
</evidence>
<dbReference type="KEGG" id="gsl:Gasu_14440"/>
<feature type="region of interest" description="Disordered" evidence="1">
    <location>
        <begin position="74"/>
        <end position="108"/>
    </location>
</feature>
<evidence type="ECO:0000256" key="2">
    <source>
        <dbReference type="SAM" id="Phobius"/>
    </source>
</evidence>
<name>M2XLX9_GALSU</name>
<accession>M2XLX9</accession>
<evidence type="ECO:0000313" key="3">
    <source>
        <dbReference type="EMBL" id="EME31197.1"/>
    </source>
</evidence>
<sequence>MAFILSCSGCFYGAIWYSKLKFSSFHCAWVEGKRKRTFFEKQKGVKSSCYGLYNLTKAPMRTLQSSFFARLEDKEEEHNSSEPSKGNSNEDAEKTGQHENKSGEDEATLEEMDRLAEEWIGQDLSRWYTYRKFQALRNKLLKQEEEEELDTQREYEELYANLLMFGKVIGFPLVNEETGKINLYGYMVMILFLLLPLVVVWYLGQTISSGVDWIIQHQSPF</sequence>
<keyword evidence="2" id="KW-0472">Membrane</keyword>
<organism evidence="3 4">
    <name type="scientific">Galdieria sulphuraria</name>
    <name type="common">Red alga</name>
    <dbReference type="NCBI Taxonomy" id="130081"/>
    <lineage>
        <taxon>Eukaryota</taxon>
        <taxon>Rhodophyta</taxon>
        <taxon>Bangiophyceae</taxon>
        <taxon>Galdieriales</taxon>
        <taxon>Galdieriaceae</taxon>
        <taxon>Galdieria</taxon>
    </lineage>
</organism>
<feature type="transmembrane region" description="Helical" evidence="2">
    <location>
        <begin position="183"/>
        <end position="203"/>
    </location>
</feature>
<keyword evidence="2" id="KW-1133">Transmembrane helix</keyword>
<dbReference type="RefSeq" id="XP_005707717.1">
    <property type="nucleotide sequence ID" value="XM_005707660.1"/>
</dbReference>
<dbReference type="EMBL" id="KB454493">
    <property type="protein sequence ID" value="EME31197.1"/>
    <property type="molecule type" value="Genomic_DNA"/>
</dbReference>
<dbReference type="OrthoDB" id="10418940at2759"/>
<proteinExistence type="predicted"/>
<protein>
    <submittedName>
        <fullName evidence="3">Uncharacterized protein</fullName>
    </submittedName>
</protein>
<gene>
    <name evidence="3" type="ORF">Gasu_14440</name>
</gene>
<keyword evidence="4" id="KW-1185">Reference proteome</keyword>
<keyword evidence="2" id="KW-0812">Transmembrane</keyword>
<dbReference type="Proteomes" id="UP000030680">
    <property type="component" value="Unassembled WGS sequence"/>
</dbReference>
<reference evidence="4" key="1">
    <citation type="journal article" date="2013" name="Science">
        <title>Gene transfer from bacteria and archaea facilitated evolution of an extremophilic eukaryote.</title>
        <authorList>
            <person name="Schonknecht G."/>
            <person name="Chen W.H."/>
            <person name="Ternes C.M."/>
            <person name="Barbier G.G."/>
            <person name="Shrestha R.P."/>
            <person name="Stanke M."/>
            <person name="Brautigam A."/>
            <person name="Baker B.J."/>
            <person name="Banfield J.F."/>
            <person name="Garavito R.M."/>
            <person name="Carr K."/>
            <person name="Wilkerson C."/>
            <person name="Rensing S.A."/>
            <person name="Gagneul D."/>
            <person name="Dickenson N.E."/>
            <person name="Oesterhelt C."/>
            <person name="Lercher M.J."/>
            <person name="Weber A.P."/>
        </authorList>
    </citation>
    <scope>NUCLEOTIDE SEQUENCE [LARGE SCALE GENOMIC DNA]</scope>
    <source>
        <strain evidence="4">074W</strain>
    </source>
</reference>
<dbReference type="AlphaFoldDB" id="M2XLX9"/>
<dbReference type="GeneID" id="17089864"/>